<evidence type="ECO:0008006" key="7">
    <source>
        <dbReference type="Google" id="ProtNLM"/>
    </source>
</evidence>
<evidence type="ECO:0000256" key="4">
    <source>
        <dbReference type="SAM" id="Phobius"/>
    </source>
</evidence>
<evidence type="ECO:0000313" key="6">
    <source>
        <dbReference type="Proteomes" id="UP000273307"/>
    </source>
</evidence>
<dbReference type="EMBL" id="UPHP01000103">
    <property type="protein sequence ID" value="VBA41052.1"/>
    <property type="molecule type" value="Genomic_DNA"/>
</dbReference>
<keyword evidence="2 4" id="KW-0472">Membrane</keyword>
<dbReference type="AlphaFoldDB" id="A0A498Q908"/>
<keyword evidence="4" id="KW-1133">Transmembrane helix</keyword>
<evidence type="ECO:0000313" key="5">
    <source>
        <dbReference type="EMBL" id="VBA41052.1"/>
    </source>
</evidence>
<reference evidence="5 6" key="1">
    <citation type="submission" date="2018-09" db="EMBL/GenBank/DDBJ databases">
        <authorList>
            <person name="Tagini F."/>
        </authorList>
    </citation>
    <scope>NUCLEOTIDE SEQUENCE [LARGE SCALE GENOMIC DNA]</scope>
    <source>
        <strain evidence="5 6">MK136</strain>
    </source>
</reference>
<proteinExistence type="predicted"/>
<protein>
    <recommendedName>
        <fullName evidence="7">Twin-arginine translocation pathway signal</fullName>
    </recommendedName>
</protein>
<keyword evidence="4" id="KW-0812">Transmembrane</keyword>
<accession>A0A498Q908</accession>
<dbReference type="PANTHER" id="PTHR37042:SF4">
    <property type="entry name" value="OUTER MEMBRANE PROTEIN RV1973"/>
    <property type="match status" value="1"/>
</dbReference>
<evidence type="ECO:0000256" key="2">
    <source>
        <dbReference type="ARBA" id="ARBA00023136"/>
    </source>
</evidence>
<evidence type="ECO:0000256" key="1">
    <source>
        <dbReference type="ARBA" id="ARBA00004370"/>
    </source>
</evidence>
<evidence type="ECO:0000256" key="3">
    <source>
        <dbReference type="SAM" id="MobiDB-lite"/>
    </source>
</evidence>
<feature type="compositionally biased region" description="Polar residues" evidence="3">
    <location>
        <begin position="18"/>
        <end position="27"/>
    </location>
</feature>
<sequence length="217" mass="23277">MTDHGRQQGSAESEFDDSATSVIPATSETDEWDDQASGPDSPEPARGWAGNVWRTKINLKPVPVILIVLILLSGGTTAWLYAKLYRPDQQVDASVARAAVSAASDGTVALLSYSSDTLDKDIAAARTHLGGDFLDYYNQFTQQFVVPGAKQKALKTTAKVMRAAVSELHPGSAVVLVFVDQSTTTKDTPEPTIKPSSVLVSVTQVNGKWLITKFNPV</sequence>
<name>A0A498Q908_9MYCO</name>
<organism evidence="5 6">
    <name type="scientific">Mycobacterium attenuatum</name>
    <dbReference type="NCBI Taxonomy" id="2341086"/>
    <lineage>
        <taxon>Bacteria</taxon>
        <taxon>Bacillati</taxon>
        <taxon>Actinomycetota</taxon>
        <taxon>Actinomycetes</taxon>
        <taxon>Mycobacteriales</taxon>
        <taxon>Mycobacteriaceae</taxon>
        <taxon>Mycobacterium</taxon>
    </lineage>
</organism>
<gene>
    <name evidence="5" type="ORF">LAUMK136_03836</name>
</gene>
<feature type="transmembrane region" description="Helical" evidence="4">
    <location>
        <begin position="62"/>
        <end position="82"/>
    </location>
</feature>
<dbReference type="Proteomes" id="UP000273307">
    <property type="component" value="Unassembled WGS sequence"/>
</dbReference>
<feature type="region of interest" description="Disordered" evidence="3">
    <location>
        <begin position="1"/>
        <end position="47"/>
    </location>
</feature>
<dbReference type="GO" id="GO:0016020">
    <property type="term" value="C:membrane"/>
    <property type="evidence" value="ECO:0007669"/>
    <property type="project" value="UniProtKB-SubCell"/>
</dbReference>
<comment type="subcellular location">
    <subcellularLocation>
        <location evidence="1">Membrane</location>
    </subcellularLocation>
</comment>
<dbReference type="PANTHER" id="PTHR37042">
    <property type="entry name" value="OUTER MEMBRANE PROTEIN RV1973"/>
    <property type="match status" value="1"/>
</dbReference>
<keyword evidence="6" id="KW-1185">Reference proteome</keyword>